<evidence type="ECO:0000313" key="3">
    <source>
        <dbReference type="Proteomes" id="UP000016498"/>
    </source>
</evidence>
<accession>U1QFK0</accession>
<sequence>MIAQHPVGRKSYPLWAAGTHAQDGGDVMSADRLMVFHAPFPLQPDRVAASMLRPLAMRRAFADLGYRVMDVTGYAAQRRRAMARVRAAIAAGAGIEFVYSENATIPNALTEPRHLPVHPALDAAFFHHCQRSGVPVGVFYRDVYWRFPRFREGINPILEAGLQAAYRSELMAFERVGLHLFLPSQAMARHIPHVDPARMSPLPPGAPDVEPRGACGQDDDGDDDGDDGGGLELLFVGVLQDNYRMDACLRAVTSTPGTRITLCVRQETWEASRDHYGPLLPAGRAQVVHRSGAELEPLYRRADLGVLFTAPNPYWDFAVPYKLYEYLAHELPVIAVRGTQTGRLVEEMGIGWVLDYDAGALSDLLRRLRQAPGEIETVRRRMRRVLPGQTWQARVRTVAHVLGATERKP</sequence>
<organism evidence="2 3">
    <name type="scientific">Actinomyces johnsonii F0510</name>
    <dbReference type="NCBI Taxonomy" id="1227262"/>
    <lineage>
        <taxon>Bacteria</taxon>
        <taxon>Bacillati</taxon>
        <taxon>Actinomycetota</taxon>
        <taxon>Actinomycetes</taxon>
        <taxon>Actinomycetales</taxon>
        <taxon>Actinomycetaceae</taxon>
        <taxon>Actinomyces</taxon>
    </lineage>
</organism>
<reference evidence="2 3" key="1">
    <citation type="submission" date="2013-06" db="EMBL/GenBank/DDBJ databases">
        <authorList>
            <person name="Weinstock G."/>
            <person name="Sodergren E."/>
            <person name="Lobos E.A."/>
            <person name="Fulton L."/>
            <person name="Fulton R."/>
            <person name="Courtney L."/>
            <person name="Fronick C."/>
            <person name="O'Laughlin M."/>
            <person name="Godfrey J."/>
            <person name="Wilson R.M."/>
            <person name="Miner T."/>
            <person name="Farmer C."/>
            <person name="Delehaunty K."/>
            <person name="Cordes M."/>
            <person name="Minx P."/>
            <person name="Tomlinson C."/>
            <person name="Chen J."/>
            <person name="Wollam A."/>
            <person name="Pepin K.H."/>
            <person name="Bhonagiri V."/>
            <person name="Zhang X."/>
            <person name="Warren W."/>
            <person name="Mitreva M."/>
            <person name="Mardis E.R."/>
            <person name="Wilson R.K."/>
        </authorList>
    </citation>
    <scope>NUCLEOTIDE SEQUENCE [LARGE SCALE GENOMIC DNA]</scope>
    <source>
        <strain evidence="2 3">F0510</strain>
    </source>
</reference>
<proteinExistence type="predicted"/>
<evidence type="ECO:0000256" key="1">
    <source>
        <dbReference type="SAM" id="MobiDB-lite"/>
    </source>
</evidence>
<comment type="caution">
    <text evidence="2">The sequence shown here is derived from an EMBL/GenBank/DDBJ whole genome shotgun (WGS) entry which is preliminary data.</text>
</comment>
<name>U1QFK0_9ACTO</name>
<gene>
    <name evidence="2" type="ORF">HMPREF1549_01069</name>
</gene>
<feature type="region of interest" description="Disordered" evidence="1">
    <location>
        <begin position="196"/>
        <end position="223"/>
    </location>
</feature>
<dbReference type="HOGENOM" id="CLU_064250_0_0_11"/>
<dbReference type="PATRIC" id="fig|1227262.3.peg.874"/>
<dbReference type="Proteomes" id="UP000016498">
    <property type="component" value="Unassembled WGS sequence"/>
</dbReference>
<dbReference type="SUPFAM" id="SSF53756">
    <property type="entry name" value="UDP-Glycosyltransferase/glycogen phosphorylase"/>
    <property type="match status" value="1"/>
</dbReference>
<evidence type="ECO:0008006" key="4">
    <source>
        <dbReference type="Google" id="ProtNLM"/>
    </source>
</evidence>
<evidence type="ECO:0000313" key="2">
    <source>
        <dbReference type="EMBL" id="ERH20684.1"/>
    </source>
</evidence>
<dbReference type="AlphaFoldDB" id="U1QFK0"/>
<protein>
    <recommendedName>
        <fullName evidence="4">Glycosyltransferase, group 1 family protein</fullName>
    </recommendedName>
</protein>
<dbReference type="Gene3D" id="3.40.50.2000">
    <property type="entry name" value="Glycogen Phosphorylase B"/>
    <property type="match status" value="1"/>
</dbReference>
<dbReference type="EMBL" id="AWSD01000103">
    <property type="protein sequence ID" value="ERH20684.1"/>
    <property type="molecule type" value="Genomic_DNA"/>
</dbReference>